<dbReference type="PANTHER" id="PTHR13734">
    <property type="entry name" value="TRNA-NUCLEOTIDYLTRANSFERASE"/>
    <property type="match status" value="1"/>
</dbReference>
<keyword evidence="4 5" id="KW-0694">RNA-binding</keyword>
<dbReference type="Gene3D" id="3.30.460.10">
    <property type="entry name" value="Beta Polymerase, domain 2"/>
    <property type="match status" value="1"/>
</dbReference>
<keyword evidence="2 5" id="KW-0808">Transferase</keyword>
<evidence type="ECO:0000256" key="1">
    <source>
        <dbReference type="ARBA" id="ARBA00007265"/>
    </source>
</evidence>
<name>A0A8H4QVU4_9HELO</name>
<dbReference type="CDD" id="cd05398">
    <property type="entry name" value="NT_ClassII-CCAase"/>
    <property type="match status" value="1"/>
</dbReference>
<comment type="similarity">
    <text evidence="1 5">Belongs to the tRNA nucleotidyltransferase/poly(A) polymerase family.</text>
</comment>
<reference evidence="9 10" key="1">
    <citation type="submission" date="2020-03" db="EMBL/GenBank/DDBJ databases">
        <title>Draft Genome Sequence of Cudoniella acicularis.</title>
        <authorList>
            <person name="Buettner E."/>
            <person name="Kellner H."/>
        </authorList>
    </citation>
    <scope>NUCLEOTIDE SEQUENCE [LARGE SCALE GENOMIC DNA]</scope>
    <source>
        <strain evidence="9 10">DSM 108380</strain>
    </source>
</reference>
<protein>
    <recommendedName>
        <fullName evidence="11">tRNA nucleotidyltransferase</fullName>
    </recommendedName>
</protein>
<dbReference type="SUPFAM" id="SSF81301">
    <property type="entry name" value="Nucleotidyltransferase"/>
    <property type="match status" value="1"/>
</dbReference>
<dbReference type="FunFam" id="3.30.460.10:FF:000019">
    <property type="entry name" value="tRNA nucleotidyltransferase cca2"/>
    <property type="match status" value="1"/>
</dbReference>
<dbReference type="PANTHER" id="PTHR13734:SF5">
    <property type="entry name" value="CCA TRNA NUCLEOTIDYLTRANSFERASE, MITOCHONDRIAL"/>
    <property type="match status" value="1"/>
</dbReference>
<dbReference type="GO" id="GO:0005739">
    <property type="term" value="C:mitochondrion"/>
    <property type="evidence" value="ECO:0007669"/>
    <property type="project" value="UniProtKB-ARBA"/>
</dbReference>
<accession>A0A8H4QVU4</accession>
<proteinExistence type="inferred from homology"/>
<evidence type="ECO:0000256" key="6">
    <source>
        <dbReference type="SAM" id="MobiDB-lite"/>
    </source>
</evidence>
<dbReference type="AlphaFoldDB" id="A0A8H4QVU4"/>
<evidence type="ECO:0000259" key="8">
    <source>
        <dbReference type="Pfam" id="PF12627"/>
    </source>
</evidence>
<dbReference type="Proteomes" id="UP000566819">
    <property type="component" value="Unassembled WGS sequence"/>
</dbReference>
<dbReference type="GO" id="GO:0001680">
    <property type="term" value="P:tRNA 3'-terminal CCA addition"/>
    <property type="evidence" value="ECO:0007669"/>
    <property type="project" value="TreeGrafter"/>
</dbReference>
<dbReference type="SUPFAM" id="SSF81891">
    <property type="entry name" value="Poly A polymerase C-terminal region-like"/>
    <property type="match status" value="1"/>
</dbReference>
<dbReference type="OrthoDB" id="445712at2759"/>
<evidence type="ECO:0000256" key="4">
    <source>
        <dbReference type="ARBA" id="ARBA00022884"/>
    </source>
</evidence>
<evidence type="ECO:0000259" key="7">
    <source>
        <dbReference type="Pfam" id="PF01743"/>
    </source>
</evidence>
<gene>
    <name evidence="9" type="ORF">G7Y89_g14957</name>
</gene>
<evidence type="ECO:0000313" key="9">
    <source>
        <dbReference type="EMBL" id="KAF4618151.1"/>
    </source>
</evidence>
<feature type="region of interest" description="Disordered" evidence="6">
    <location>
        <begin position="581"/>
        <end position="603"/>
    </location>
</feature>
<dbReference type="InterPro" id="IPR043519">
    <property type="entry name" value="NT_sf"/>
</dbReference>
<organism evidence="9 10">
    <name type="scientific">Cudoniella acicularis</name>
    <dbReference type="NCBI Taxonomy" id="354080"/>
    <lineage>
        <taxon>Eukaryota</taxon>
        <taxon>Fungi</taxon>
        <taxon>Dikarya</taxon>
        <taxon>Ascomycota</taxon>
        <taxon>Pezizomycotina</taxon>
        <taxon>Leotiomycetes</taxon>
        <taxon>Helotiales</taxon>
        <taxon>Tricladiaceae</taxon>
        <taxon>Cudoniella</taxon>
    </lineage>
</organism>
<comment type="caution">
    <text evidence="9">The sequence shown here is derived from an EMBL/GenBank/DDBJ whole genome shotgun (WGS) entry which is preliminary data.</text>
</comment>
<evidence type="ECO:0000313" key="10">
    <source>
        <dbReference type="Proteomes" id="UP000566819"/>
    </source>
</evidence>
<dbReference type="EMBL" id="JAAMPI010002130">
    <property type="protein sequence ID" value="KAF4618151.1"/>
    <property type="molecule type" value="Genomic_DNA"/>
</dbReference>
<dbReference type="Pfam" id="PF01743">
    <property type="entry name" value="PolyA_pol"/>
    <property type="match status" value="1"/>
</dbReference>
<evidence type="ECO:0000256" key="3">
    <source>
        <dbReference type="ARBA" id="ARBA00022741"/>
    </source>
</evidence>
<dbReference type="GO" id="GO:0003723">
    <property type="term" value="F:RNA binding"/>
    <property type="evidence" value="ECO:0007669"/>
    <property type="project" value="UniProtKB-KW"/>
</dbReference>
<feature type="compositionally biased region" description="Polar residues" evidence="6">
    <location>
        <begin position="581"/>
        <end position="592"/>
    </location>
</feature>
<keyword evidence="3" id="KW-0547">Nucleotide-binding</keyword>
<dbReference type="Gene3D" id="1.10.3090.10">
    <property type="entry name" value="cca-adding enzyme, domain 2"/>
    <property type="match status" value="1"/>
</dbReference>
<dbReference type="Pfam" id="PF12627">
    <property type="entry name" value="PolyA_pol_RNAbd"/>
    <property type="match status" value="1"/>
</dbReference>
<evidence type="ECO:0000256" key="2">
    <source>
        <dbReference type="ARBA" id="ARBA00022679"/>
    </source>
</evidence>
<dbReference type="InterPro" id="IPR002646">
    <property type="entry name" value="PolA_pol_head_dom"/>
</dbReference>
<evidence type="ECO:0000256" key="5">
    <source>
        <dbReference type="RuleBase" id="RU003953"/>
    </source>
</evidence>
<dbReference type="InterPro" id="IPR032828">
    <property type="entry name" value="PolyA_RNA-bd"/>
</dbReference>
<dbReference type="GO" id="GO:0052927">
    <property type="term" value="F:CC tRNA cytidylyltransferase activity"/>
    <property type="evidence" value="ECO:0007669"/>
    <property type="project" value="TreeGrafter"/>
</dbReference>
<sequence length="603" mass="68691">MATQKIDLTLQEQRLRELLLDVANFIDEAKQIQEKLELRFAGGWVRDKLLDIPSHDIDTAINSMTGYKFCLQMQEYFKNPENLEKHSLKTTDLGNLHKIAANPEKSKHLETATIRIFGFDVDFVNLRKETYSQESRHPEMEDGTAEEDALRRDATINALFYNLHTDQVEDFCGGLEDLRAQRIRTPMEPLTTFTDDPLRVLRLIRFASRLGFKIDPETEASMTNPSVDDALKVKISRERVGIEIEKMLKGKNPQSALHLIDRLGLYRFVFTDPTIPGIAVPSTSNWSYVYNCLNELKNNKTPGSIYHSLVRSEDAQLSAWILAALTPWASIPNPTLTSGKLPPPFATLVAREGIKTNSKTCQLVTRAFLNYRDITTLKDAIKQKELHIEERDTLGMSIRRWDFYGKNWRLQALLALLVEAMNGEGQLYLFSDWQQFIDHLEKLDIMDAPSLKPLVDGNMLARALGGIKPGIWMKPALDYARLDVNSRNKFHREADRSLISNQNAPQDDDLDHLLTLSNLLTKPDRILRTDDENEEVNKLLLWISKAILPDARIIPQDEIPEGKLHSLHTCLHVLTPTPKMTTQPCKNISSSSTKRKPLSAYNA</sequence>
<feature type="domain" description="Poly A polymerase head" evidence="7">
    <location>
        <begin position="38"/>
        <end position="184"/>
    </location>
</feature>
<feature type="domain" description="tRNA nucleotidyltransferase/poly(A) polymerase RNA and SrmB- binding" evidence="8">
    <location>
        <begin position="211"/>
        <end position="270"/>
    </location>
</feature>
<evidence type="ECO:0008006" key="11">
    <source>
        <dbReference type="Google" id="ProtNLM"/>
    </source>
</evidence>
<keyword evidence="10" id="KW-1185">Reference proteome</keyword>
<dbReference type="GO" id="GO:0052929">
    <property type="term" value="F:ATP:3'-cytidine-cytidine-tRNA adenylyltransferase activity"/>
    <property type="evidence" value="ECO:0007669"/>
    <property type="project" value="TreeGrafter"/>
</dbReference>
<dbReference type="GO" id="GO:0000166">
    <property type="term" value="F:nucleotide binding"/>
    <property type="evidence" value="ECO:0007669"/>
    <property type="project" value="UniProtKB-KW"/>
</dbReference>